<evidence type="ECO:0000313" key="1">
    <source>
        <dbReference type="EMBL" id="TCG02871.1"/>
    </source>
</evidence>
<sequence length="64" mass="7420">MNVWNNWNKDFLRGTDCAREPVRIYDEHGRSIEIMLSPSVARQIAALRAERDYLMGALRKARSA</sequence>
<organism evidence="1 2">
    <name type="scientific">Paraburkholderia steynii</name>
    <dbReference type="NCBI Taxonomy" id="1245441"/>
    <lineage>
        <taxon>Bacteria</taxon>
        <taxon>Pseudomonadati</taxon>
        <taxon>Pseudomonadota</taxon>
        <taxon>Betaproteobacteria</taxon>
        <taxon>Burkholderiales</taxon>
        <taxon>Burkholderiaceae</taxon>
        <taxon>Paraburkholderia</taxon>
    </lineage>
</organism>
<dbReference type="AlphaFoldDB" id="A0A4R0XAG7"/>
<dbReference type="EMBL" id="MWML01000667">
    <property type="protein sequence ID" value="TCG02871.1"/>
    <property type="molecule type" value="Genomic_DNA"/>
</dbReference>
<proteinExistence type="predicted"/>
<gene>
    <name evidence="1" type="ORF">BZM27_52630</name>
</gene>
<name>A0A4R0XAG7_9BURK</name>
<reference evidence="1 2" key="1">
    <citation type="submission" date="2017-02" db="EMBL/GenBank/DDBJ databases">
        <title>Paraburkholderia sophoroidis sp. nov. and Paraburkholderia steynii sp. nov. rhizobial symbionts of the fynbos legume Hypocalyptus sophoroides.</title>
        <authorList>
            <person name="Steenkamp E.T."/>
            <person name="Beukes C.W."/>
            <person name="Van Zyl E."/>
            <person name="Avontuur J."/>
            <person name="Chan W.Y."/>
            <person name="Hassen A."/>
            <person name="Palmer M."/>
            <person name="Mthombeni L."/>
            <person name="Phalane F."/>
            <person name="Sereme K."/>
            <person name="Venter S.N."/>
        </authorList>
    </citation>
    <scope>NUCLEOTIDE SEQUENCE [LARGE SCALE GENOMIC DNA]</scope>
    <source>
        <strain evidence="1 2">HC1.1ba</strain>
    </source>
</reference>
<accession>A0A4R0XAG7</accession>
<protein>
    <submittedName>
        <fullName evidence="1">Uncharacterized protein</fullName>
    </submittedName>
</protein>
<evidence type="ECO:0000313" key="2">
    <source>
        <dbReference type="Proteomes" id="UP000294200"/>
    </source>
</evidence>
<dbReference type="Proteomes" id="UP000294200">
    <property type="component" value="Unassembled WGS sequence"/>
</dbReference>
<comment type="caution">
    <text evidence="1">The sequence shown here is derived from an EMBL/GenBank/DDBJ whole genome shotgun (WGS) entry which is preliminary data.</text>
</comment>
<keyword evidence="2" id="KW-1185">Reference proteome</keyword>